<dbReference type="Pfam" id="PF00589">
    <property type="entry name" value="Phage_integrase"/>
    <property type="match status" value="1"/>
</dbReference>
<dbReference type="AlphaFoldDB" id="C3MV01"/>
<organism evidence="5 6">
    <name type="scientific">Saccharolobus islandicus (strain M.14.25 / Kamchatka #1)</name>
    <name type="common">Sulfolobus islandicus</name>
    <dbReference type="NCBI Taxonomy" id="427317"/>
    <lineage>
        <taxon>Archaea</taxon>
        <taxon>Thermoproteota</taxon>
        <taxon>Thermoprotei</taxon>
        <taxon>Sulfolobales</taxon>
        <taxon>Sulfolobaceae</taxon>
        <taxon>Saccharolobus</taxon>
    </lineage>
</organism>
<keyword evidence="2" id="KW-0238">DNA-binding</keyword>
<protein>
    <submittedName>
        <fullName evidence="5">Integrase family protein</fullName>
    </submittedName>
</protein>
<dbReference type="GO" id="GO:0015074">
    <property type="term" value="P:DNA integration"/>
    <property type="evidence" value="ECO:0007669"/>
    <property type="project" value="UniProtKB-KW"/>
</dbReference>
<dbReference type="InterPro" id="IPR011010">
    <property type="entry name" value="DNA_brk_join_enz"/>
</dbReference>
<evidence type="ECO:0000313" key="6">
    <source>
        <dbReference type="Proteomes" id="UP000001350"/>
    </source>
</evidence>
<dbReference type="RefSeq" id="WP_012710641.1">
    <property type="nucleotide sequence ID" value="NC_012588.1"/>
</dbReference>
<dbReference type="SUPFAM" id="SSF56349">
    <property type="entry name" value="DNA breaking-rejoining enzymes"/>
    <property type="match status" value="1"/>
</dbReference>
<dbReference type="PANTHER" id="PTHR30349">
    <property type="entry name" value="PHAGE INTEGRASE-RELATED"/>
    <property type="match status" value="1"/>
</dbReference>
<dbReference type="CDD" id="cd00397">
    <property type="entry name" value="DNA_BRE_C"/>
    <property type="match status" value="1"/>
</dbReference>
<dbReference type="GeneID" id="7796544"/>
<dbReference type="Proteomes" id="UP000001350">
    <property type="component" value="Chromosome"/>
</dbReference>
<evidence type="ECO:0000256" key="3">
    <source>
        <dbReference type="ARBA" id="ARBA00023172"/>
    </source>
</evidence>
<proteinExistence type="predicted"/>
<evidence type="ECO:0000313" key="5">
    <source>
        <dbReference type="EMBL" id="ACP37364.1"/>
    </source>
</evidence>
<accession>C3MV01</accession>
<dbReference type="InterPro" id="IPR002104">
    <property type="entry name" value="Integrase_catalytic"/>
</dbReference>
<dbReference type="InterPro" id="IPR013762">
    <property type="entry name" value="Integrase-like_cat_sf"/>
</dbReference>
<reference evidence="5 6" key="1">
    <citation type="journal article" date="2009" name="Proc. Natl. Acad. Sci. U.S.A.">
        <title>Biogeography of the Sulfolobus islandicus pan-genome.</title>
        <authorList>
            <person name="Reno M.L."/>
            <person name="Held N.L."/>
            <person name="Fields C.J."/>
            <person name="Burke P.V."/>
            <person name="Whitaker R.J."/>
        </authorList>
    </citation>
    <scope>NUCLEOTIDE SEQUENCE [LARGE SCALE GENOMIC DNA]</scope>
    <source>
        <strain evidence="6">M.14.25 / Kamchatka #1</strain>
    </source>
</reference>
<keyword evidence="3" id="KW-0233">DNA recombination</keyword>
<dbReference type="PANTHER" id="PTHR30349:SF41">
    <property type="entry name" value="INTEGRASE_RECOMBINASE PROTEIN MJ0367-RELATED"/>
    <property type="match status" value="1"/>
</dbReference>
<gene>
    <name evidence="5" type="ordered locus">M1425_0513</name>
</gene>
<evidence type="ECO:0000256" key="2">
    <source>
        <dbReference type="ARBA" id="ARBA00023125"/>
    </source>
</evidence>
<name>C3MV01_SACI4</name>
<evidence type="ECO:0000259" key="4">
    <source>
        <dbReference type="PROSITE" id="PS51898"/>
    </source>
</evidence>
<dbReference type="KEGG" id="sia:M1425_0513"/>
<feature type="domain" description="Tyr recombinase" evidence="4">
    <location>
        <begin position="237"/>
        <end position="427"/>
    </location>
</feature>
<dbReference type="HOGENOM" id="CLU_635569_0_0_2"/>
<dbReference type="GO" id="GO:0006310">
    <property type="term" value="P:DNA recombination"/>
    <property type="evidence" value="ECO:0007669"/>
    <property type="project" value="UniProtKB-KW"/>
</dbReference>
<dbReference type="PROSITE" id="PS51898">
    <property type="entry name" value="TYR_RECOMBINASE"/>
    <property type="match status" value="1"/>
</dbReference>
<dbReference type="Gene3D" id="1.10.443.10">
    <property type="entry name" value="Intergrase catalytic core"/>
    <property type="match status" value="1"/>
</dbReference>
<dbReference type="EMBL" id="CP001400">
    <property type="protein sequence ID" value="ACP37364.1"/>
    <property type="molecule type" value="Genomic_DNA"/>
</dbReference>
<dbReference type="GO" id="GO:0003677">
    <property type="term" value="F:DNA binding"/>
    <property type="evidence" value="ECO:0007669"/>
    <property type="project" value="UniProtKB-KW"/>
</dbReference>
<keyword evidence="1" id="KW-0229">DNA integration</keyword>
<dbReference type="InterPro" id="IPR050090">
    <property type="entry name" value="Tyrosine_recombinase_XerCD"/>
</dbReference>
<evidence type="ECO:0000256" key="1">
    <source>
        <dbReference type="ARBA" id="ARBA00022908"/>
    </source>
</evidence>
<sequence length="434" mass="51314">MRHSKLIYITRADGYLCMIDATKLDDDKKIKILEKAIEKFGKAYIAQKCGVSRQTIYRYLKREIQSIPNEFIQCVSNFLSIEELGDIVYGLRTVEVDENIVLSVIVKMKRDPNFRAFFLSLMNQFLGEYIQDASTSYVITKDDVDRFLNYVKATKSNITYKTIKNYFLKIIAELNYTLTAQRIKDYITKQMAISKGRAYHISKVLKLFIKEIIIPKNSSLGRELYNSFKTIKVEKEYSPEHLSLEDLKKIFNSIEHLGAKAFFLILAETGLRVGEVLNLRVEQIDFEHRIIHISKVSETKRAYISFLHESTAKWLKDVYLPYREEFVNKYEKKIRNININVEVWKKRLFPFSENDMRKTIKNAMWKILKREFRLYDLRSFFASYMLKQGVSPMIVNLLQGRAPPQQFQILQNHYFVVSDIELQQYYDKYAPRLL</sequence>